<protein>
    <submittedName>
        <fullName evidence="2">Uncharacterized protein</fullName>
    </submittedName>
</protein>
<comment type="caution">
    <text evidence="2">The sequence shown here is derived from an EMBL/GenBank/DDBJ whole genome shotgun (WGS) entry which is preliminary data.</text>
</comment>
<evidence type="ECO:0000313" key="2">
    <source>
        <dbReference type="EMBL" id="SIT09142.1"/>
    </source>
</evidence>
<proteinExistence type="predicted"/>
<reference evidence="2 3" key="1">
    <citation type="submission" date="2017-01" db="EMBL/GenBank/DDBJ databases">
        <authorList>
            <person name="Varghese N."/>
            <person name="Submissions S."/>
        </authorList>
    </citation>
    <scope>NUCLEOTIDE SEQUENCE [LARGE SCALE GENOMIC DNA]</scope>
    <source>
        <strain evidence="2 3">DSM 18447</strain>
    </source>
</reference>
<dbReference type="Proteomes" id="UP000186216">
    <property type="component" value="Unassembled WGS sequence"/>
</dbReference>
<name>A0AA45W7F0_9RHOB</name>
<organism evidence="2 3">
    <name type="scientific">Paracoccus saliphilus</name>
    <dbReference type="NCBI Taxonomy" id="405559"/>
    <lineage>
        <taxon>Bacteria</taxon>
        <taxon>Pseudomonadati</taxon>
        <taxon>Pseudomonadota</taxon>
        <taxon>Alphaproteobacteria</taxon>
        <taxon>Rhodobacterales</taxon>
        <taxon>Paracoccaceae</taxon>
        <taxon>Paracoccus</taxon>
    </lineage>
</organism>
<dbReference type="AlphaFoldDB" id="A0AA45W7F0"/>
<gene>
    <name evidence="2" type="ORF">SAMN05421772_11733</name>
</gene>
<evidence type="ECO:0000256" key="1">
    <source>
        <dbReference type="SAM" id="SignalP"/>
    </source>
</evidence>
<keyword evidence="1" id="KW-0732">Signal</keyword>
<sequence length="122" mass="13244">MTKAVTFLAVYMLSAFAAVAQSTEERSEWDRALEICAATKLAAGCQCIPHVDEEYGPQGRIECEDDGNGVIEAGQVVFCLQNRHMNRKVECTLGSGLVHFHSQKMIVAASAMADKKTLGHLS</sequence>
<dbReference type="EMBL" id="FTOU01000017">
    <property type="protein sequence ID" value="SIT09142.1"/>
    <property type="molecule type" value="Genomic_DNA"/>
</dbReference>
<feature type="chain" id="PRO_5041351033" evidence="1">
    <location>
        <begin position="21"/>
        <end position="122"/>
    </location>
</feature>
<feature type="signal peptide" evidence="1">
    <location>
        <begin position="1"/>
        <end position="20"/>
    </location>
</feature>
<evidence type="ECO:0000313" key="3">
    <source>
        <dbReference type="Proteomes" id="UP000186216"/>
    </source>
</evidence>
<accession>A0AA45W7F0</accession>